<proteinExistence type="predicted"/>
<dbReference type="EMBL" id="OX596114">
    <property type="protein sequence ID" value="CAN0463319.1"/>
    <property type="molecule type" value="Genomic_DNA"/>
</dbReference>
<reference evidence="1" key="2">
    <citation type="submission" date="2025-03" db="EMBL/GenBank/DDBJ databases">
        <authorList>
            <consortium name="ELIXIR-Norway"/>
            <consortium name="Elixir Norway"/>
        </authorList>
    </citation>
    <scope>NUCLEOTIDE SEQUENCE</scope>
</reference>
<dbReference type="Proteomes" id="UP001162501">
    <property type="component" value="Chromosome 30"/>
</dbReference>
<evidence type="ECO:0000313" key="1">
    <source>
        <dbReference type="EMBL" id="CAN0463319.1"/>
    </source>
</evidence>
<accession>A0AC59ZLS8</accession>
<name>A0AC59ZLS8_RANTA</name>
<evidence type="ECO:0000313" key="2">
    <source>
        <dbReference type="Proteomes" id="UP001162501"/>
    </source>
</evidence>
<sequence length="137" mass="15361">MSRGWTKTCLRPLRRQPPLGVARRQQLPLQRCPQGRWAPRRPGVPNPQVGTRRMELADARPLVSKRMRGRCAYVRRLSRPLPSHRRRRCLSDQSTSQVSLEGKHVEASSSEEGSSWYASSSSSSCDLRAGKVLPASG</sequence>
<protein>
    <submittedName>
        <fullName evidence="1">Uncharacterized protein</fullName>
    </submittedName>
</protein>
<organism evidence="1 2">
    <name type="scientific">Rangifer tarandus platyrhynchus</name>
    <name type="common">Svalbard reindeer</name>
    <dbReference type="NCBI Taxonomy" id="3082113"/>
    <lineage>
        <taxon>Eukaryota</taxon>
        <taxon>Metazoa</taxon>
        <taxon>Chordata</taxon>
        <taxon>Craniata</taxon>
        <taxon>Vertebrata</taxon>
        <taxon>Euteleostomi</taxon>
        <taxon>Mammalia</taxon>
        <taxon>Eutheria</taxon>
        <taxon>Laurasiatheria</taxon>
        <taxon>Artiodactyla</taxon>
        <taxon>Ruminantia</taxon>
        <taxon>Pecora</taxon>
        <taxon>Cervidae</taxon>
        <taxon>Odocoileinae</taxon>
        <taxon>Rangifer</taxon>
    </lineage>
</organism>
<reference evidence="1" key="1">
    <citation type="submission" date="2023-05" db="EMBL/GenBank/DDBJ databases">
        <authorList>
            <consortium name="ELIXIR-Norway"/>
        </authorList>
    </citation>
    <scope>NUCLEOTIDE SEQUENCE</scope>
</reference>
<gene>
    <name evidence="1" type="ORF">MRATA1EN22A_LOCUS20128</name>
</gene>